<sequence length="49" mass="5264">MTDAVCPTCESVLCLTCGGCDVCGTCECAQTDLHDEIDDELLEDEEMGF</sequence>
<evidence type="ECO:0000313" key="1">
    <source>
        <dbReference type="EMBL" id="KKS71857.1"/>
    </source>
</evidence>
<protein>
    <submittedName>
        <fullName evidence="1">Uncharacterized protein</fullName>
    </submittedName>
</protein>
<dbReference type="EMBL" id="LCEK01000018">
    <property type="protein sequence ID" value="KKS71857.1"/>
    <property type="molecule type" value="Genomic_DNA"/>
</dbReference>
<organism evidence="1 2">
    <name type="scientific">Candidatus Magasanikbacteria bacterium GW2011_GWE2_42_7</name>
    <dbReference type="NCBI Taxonomy" id="1619052"/>
    <lineage>
        <taxon>Bacteria</taxon>
        <taxon>Candidatus Magasanikiibacteriota</taxon>
    </lineage>
</organism>
<comment type="caution">
    <text evidence="1">The sequence shown here is derived from an EMBL/GenBank/DDBJ whole genome shotgun (WGS) entry which is preliminary data.</text>
</comment>
<evidence type="ECO:0000313" key="2">
    <source>
        <dbReference type="Proteomes" id="UP000033867"/>
    </source>
</evidence>
<name>A0A0G1BEY6_9BACT</name>
<accession>A0A0G1BEY6</accession>
<dbReference type="Proteomes" id="UP000033867">
    <property type="component" value="Unassembled WGS sequence"/>
</dbReference>
<reference evidence="1 2" key="1">
    <citation type="journal article" date="2015" name="Nature">
        <title>rRNA introns, odd ribosomes, and small enigmatic genomes across a large radiation of phyla.</title>
        <authorList>
            <person name="Brown C.T."/>
            <person name="Hug L.A."/>
            <person name="Thomas B.C."/>
            <person name="Sharon I."/>
            <person name="Castelle C.J."/>
            <person name="Singh A."/>
            <person name="Wilkins M.J."/>
            <person name="Williams K.H."/>
            <person name="Banfield J.F."/>
        </authorList>
    </citation>
    <scope>NUCLEOTIDE SEQUENCE [LARGE SCALE GENOMIC DNA]</scope>
</reference>
<gene>
    <name evidence="1" type="ORF">UV42_C0018G0016</name>
</gene>
<dbReference type="AlphaFoldDB" id="A0A0G1BEY6"/>
<proteinExistence type="predicted"/>